<dbReference type="EMBL" id="BOPF01000018">
    <property type="protein sequence ID" value="GIJ47817.1"/>
    <property type="molecule type" value="Genomic_DNA"/>
</dbReference>
<comment type="caution">
    <text evidence="2">The sequence shown here is derived from an EMBL/GenBank/DDBJ whole genome shotgun (WGS) entry which is preliminary data.</text>
</comment>
<evidence type="ECO:0000313" key="3">
    <source>
        <dbReference type="Proteomes" id="UP000619260"/>
    </source>
</evidence>
<gene>
    <name evidence="2" type="ORF">Val02_47030</name>
</gene>
<accession>A0A8J4DT25</accession>
<sequence length="102" mass="11588">MGTPRIVIVVGRTRPGPTGRWPRRRTRPSPLRAPITGQDCVWYRVVWWRGGPGSSDRTRSAYRSSEPFTVADFTGAVQVAAGLADRYLFEDDRLTRQSGRRR</sequence>
<dbReference type="AlphaFoldDB" id="A0A8J4DT25"/>
<evidence type="ECO:0000313" key="2">
    <source>
        <dbReference type="EMBL" id="GIJ47817.1"/>
    </source>
</evidence>
<organism evidence="2 3">
    <name type="scientific">Virgisporangium aliadipatigenens</name>
    <dbReference type="NCBI Taxonomy" id="741659"/>
    <lineage>
        <taxon>Bacteria</taxon>
        <taxon>Bacillati</taxon>
        <taxon>Actinomycetota</taxon>
        <taxon>Actinomycetes</taxon>
        <taxon>Micromonosporales</taxon>
        <taxon>Micromonosporaceae</taxon>
        <taxon>Virgisporangium</taxon>
    </lineage>
</organism>
<protein>
    <submittedName>
        <fullName evidence="2">Uncharacterized protein</fullName>
    </submittedName>
</protein>
<feature type="region of interest" description="Disordered" evidence="1">
    <location>
        <begin position="12"/>
        <end position="32"/>
    </location>
</feature>
<proteinExistence type="predicted"/>
<name>A0A8J4DT25_9ACTN</name>
<reference evidence="2" key="1">
    <citation type="submission" date="2021-01" db="EMBL/GenBank/DDBJ databases">
        <title>Whole genome shotgun sequence of Virgisporangium aliadipatigenens NBRC 105644.</title>
        <authorList>
            <person name="Komaki H."/>
            <person name="Tamura T."/>
        </authorList>
    </citation>
    <scope>NUCLEOTIDE SEQUENCE</scope>
    <source>
        <strain evidence="2">NBRC 105644</strain>
    </source>
</reference>
<dbReference type="Proteomes" id="UP000619260">
    <property type="component" value="Unassembled WGS sequence"/>
</dbReference>
<keyword evidence="3" id="KW-1185">Reference proteome</keyword>
<evidence type="ECO:0000256" key="1">
    <source>
        <dbReference type="SAM" id="MobiDB-lite"/>
    </source>
</evidence>